<evidence type="ECO:0000256" key="2">
    <source>
        <dbReference type="ARBA" id="ARBA00004496"/>
    </source>
</evidence>
<feature type="domain" description="tRNA methyltransferase TRMD/TRM10-type" evidence="18">
    <location>
        <begin position="1"/>
        <end position="224"/>
    </location>
</feature>
<dbReference type="PIRSF" id="PIRSF000386">
    <property type="entry name" value="tRNA_mtase"/>
    <property type="match status" value="1"/>
</dbReference>
<dbReference type="CDD" id="cd18080">
    <property type="entry name" value="TrmD-like"/>
    <property type="match status" value="1"/>
</dbReference>
<evidence type="ECO:0000256" key="11">
    <source>
        <dbReference type="ARBA" id="ARBA00022694"/>
    </source>
</evidence>
<evidence type="ECO:0000256" key="17">
    <source>
        <dbReference type="RuleBase" id="RU003464"/>
    </source>
</evidence>
<accession>A0A2N2F4J3</accession>
<dbReference type="InterPro" id="IPR029028">
    <property type="entry name" value="Alpha/beta_knot_MTases"/>
</dbReference>
<dbReference type="PANTHER" id="PTHR46417:SF1">
    <property type="entry name" value="TRNA (GUANINE-N(1)-)-METHYLTRANSFERASE"/>
    <property type="match status" value="1"/>
</dbReference>
<evidence type="ECO:0000313" key="20">
    <source>
        <dbReference type="Proteomes" id="UP000233417"/>
    </source>
</evidence>
<evidence type="ECO:0000256" key="13">
    <source>
        <dbReference type="ARBA" id="ARBA00033392"/>
    </source>
</evidence>
<dbReference type="Gene3D" id="1.10.1270.20">
    <property type="entry name" value="tRNA(m1g37)methyltransferase, domain 2"/>
    <property type="match status" value="1"/>
</dbReference>
<evidence type="ECO:0000256" key="16">
    <source>
        <dbReference type="PIRSR" id="PIRSR000386-1"/>
    </source>
</evidence>
<evidence type="ECO:0000256" key="8">
    <source>
        <dbReference type="ARBA" id="ARBA00022603"/>
    </source>
</evidence>
<name>A0A2N2F4J3_9BACT</name>
<comment type="subunit">
    <text evidence="4 15 17">Homodimer.</text>
</comment>
<keyword evidence="7 15" id="KW-0963">Cytoplasm</keyword>
<dbReference type="Gene3D" id="3.40.1280.10">
    <property type="match status" value="1"/>
</dbReference>
<evidence type="ECO:0000256" key="3">
    <source>
        <dbReference type="ARBA" id="ARBA00007630"/>
    </source>
</evidence>
<comment type="caution">
    <text evidence="19">The sequence shown here is derived from an EMBL/GenBank/DDBJ whole genome shotgun (WGS) entry which is preliminary data.</text>
</comment>
<gene>
    <name evidence="15" type="primary">trmD</name>
    <name evidence="19" type="ORF">CVU76_00940</name>
</gene>
<dbReference type="GO" id="GO:0002939">
    <property type="term" value="P:tRNA N1-guanine methylation"/>
    <property type="evidence" value="ECO:0007669"/>
    <property type="project" value="TreeGrafter"/>
</dbReference>
<dbReference type="InterPro" id="IPR016009">
    <property type="entry name" value="tRNA_MeTrfase_TRMD/TRM10"/>
</dbReference>
<evidence type="ECO:0000259" key="18">
    <source>
        <dbReference type="Pfam" id="PF01746"/>
    </source>
</evidence>
<evidence type="ECO:0000256" key="14">
    <source>
        <dbReference type="ARBA" id="ARBA00047783"/>
    </source>
</evidence>
<keyword evidence="11 15" id="KW-0819">tRNA processing</keyword>
<dbReference type="Pfam" id="PF01746">
    <property type="entry name" value="tRNA_m1G_MT"/>
    <property type="match status" value="1"/>
</dbReference>
<comment type="catalytic activity">
    <reaction evidence="14 15 17">
        <text>guanosine(37) in tRNA + S-adenosyl-L-methionine = N(1)-methylguanosine(37) in tRNA + S-adenosyl-L-homocysteine + H(+)</text>
        <dbReference type="Rhea" id="RHEA:36899"/>
        <dbReference type="Rhea" id="RHEA-COMP:10145"/>
        <dbReference type="Rhea" id="RHEA-COMP:10147"/>
        <dbReference type="ChEBI" id="CHEBI:15378"/>
        <dbReference type="ChEBI" id="CHEBI:57856"/>
        <dbReference type="ChEBI" id="CHEBI:59789"/>
        <dbReference type="ChEBI" id="CHEBI:73542"/>
        <dbReference type="ChEBI" id="CHEBI:74269"/>
        <dbReference type="EC" id="2.1.1.228"/>
    </reaction>
</comment>
<comment type="similarity">
    <text evidence="3 15 17">Belongs to the RNA methyltransferase TrmD family.</text>
</comment>
<dbReference type="SUPFAM" id="SSF75217">
    <property type="entry name" value="alpha/beta knot"/>
    <property type="match status" value="1"/>
</dbReference>
<sequence>MKFDLITIFPDSLQAYLDSSILKRAQEKGLVEIKVHNLRDWSSSKHRTVDDTPYGGGPGMVFMVEPIYNALCELRKENTKVFLTSPKGKKLVQSTFVELSNDINAHYIILCGHYEGFDQRVHDHLVDYEFSIGDYVLSGGELPALVLVDGITRLIPGVLGNEQSLDMESFTNDTLDFPQYTKPSEFNGWSVPEVLLSGNHKEIQKWREENSILETKNKRPDLSK</sequence>
<dbReference type="Proteomes" id="UP000233417">
    <property type="component" value="Unassembled WGS sequence"/>
</dbReference>
<evidence type="ECO:0000256" key="12">
    <source>
        <dbReference type="ARBA" id="ARBA00029736"/>
    </source>
</evidence>
<dbReference type="GO" id="GO:0052906">
    <property type="term" value="F:tRNA (guanine(37)-N1)-methyltransferase activity"/>
    <property type="evidence" value="ECO:0007669"/>
    <property type="project" value="UniProtKB-UniRule"/>
</dbReference>
<evidence type="ECO:0000256" key="6">
    <source>
        <dbReference type="ARBA" id="ARBA00014679"/>
    </source>
</evidence>
<feature type="binding site" evidence="15 16">
    <location>
        <position position="112"/>
    </location>
    <ligand>
        <name>S-adenosyl-L-methionine</name>
        <dbReference type="ChEBI" id="CHEBI:59789"/>
    </ligand>
</feature>
<evidence type="ECO:0000256" key="4">
    <source>
        <dbReference type="ARBA" id="ARBA00011738"/>
    </source>
</evidence>
<dbReference type="AlphaFoldDB" id="A0A2N2F4J3"/>
<dbReference type="InterPro" id="IPR002649">
    <property type="entry name" value="tRNA_m1G_MeTrfase_TrmD"/>
</dbReference>
<keyword evidence="9 15" id="KW-0808">Transferase</keyword>
<evidence type="ECO:0000313" key="19">
    <source>
        <dbReference type="EMBL" id="PKN03109.1"/>
    </source>
</evidence>
<dbReference type="FunFam" id="3.40.1280.10:FF:000001">
    <property type="entry name" value="tRNA (guanine-N(1)-)-methyltransferase"/>
    <property type="match status" value="1"/>
</dbReference>
<dbReference type="EC" id="2.1.1.228" evidence="5 15"/>
<dbReference type="HAMAP" id="MF_00605">
    <property type="entry name" value="TrmD"/>
    <property type="match status" value="1"/>
</dbReference>
<evidence type="ECO:0000256" key="5">
    <source>
        <dbReference type="ARBA" id="ARBA00012807"/>
    </source>
</evidence>
<evidence type="ECO:0000256" key="1">
    <source>
        <dbReference type="ARBA" id="ARBA00002634"/>
    </source>
</evidence>
<evidence type="ECO:0000256" key="7">
    <source>
        <dbReference type="ARBA" id="ARBA00022490"/>
    </source>
</evidence>
<evidence type="ECO:0000256" key="9">
    <source>
        <dbReference type="ARBA" id="ARBA00022679"/>
    </source>
</evidence>
<keyword evidence="8 15" id="KW-0489">Methyltransferase</keyword>
<dbReference type="NCBIfam" id="TIGR00088">
    <property type="entry name" value="trmD"/>
    <property type="match status" value="1"/>
</dbReference>
<dbReference type="EMBL" id="PHAO01000001">
    <property type="protein sequence ID" value="PKN03109.1"/>
    <property type="molecule type" value="Genomic_DNA"/>
</dbReference>
<dbReference type="InterPro" id="IPR029026">
    <property type="entry name" value="tRNA_m1G_MTases_N"/>
</dbReference>
<comment type="subcellular location">
    <subcellularLocation>
        <location evidence="2 15 17">Cytoplasm</location>
    </subcellularLocation>
</comment>
<feature type="binding site" evidence="15 16">
    <location>
        <begin position="132"/>
        <end position="137"/>
    </location>
    <ligand>
        <name>S-adenosyl-L-methionine</name>
        <dbReference type="ChEBI" id="CHEBI:59789"/>
    </ligand>
</feature>
<dbReference type="PANTHER" id="PTHR46417">
    <property type="entry name" value="TRNA (GUANINE-N(1)-)-METHYLTRANSFERASE"/>
    <property type="match status" value="1"/>
</dbReference>
<proteinExistence type="inferred from homology"/>
<dbReference type="InterPro" id="IPR023148">
    <property type="entry name" value="tRNA_m1G_MeTrfase_C_sf"/>
</dbReference>
<dbReference type="GO" id="GO:0005829">
    <property type="term" value="C:cytosol"/>
    <property type="evidence" value="ECO:0007669"/>
    <property type="project" value="TreeGrafter"/>
</dbReference>
<dbReference type="NCBIfam" id="NF000648">
    <property type="entry name" value="PRK00026.1"/>
    <property type="match status" value="1"/>
</dbReference>
<organism evidence="19 20">
    <name type="scientific">Candidatus Dojkabacteria bacterium HGW-Dojkabacteria-1</name>
    <dbReference type="NCBI Taxonomy" id="2013761"/>
    <lineage>
        <taxon>Bacteria</taxon>
        <taxon>Candidatus Dojkabacteria</taxon>
    </lineage>
</organism>
<protein>
    <recommendedName>
        <fullName evidence="6 15">tRNA (guanine-N(1)-)-methyltransferase</fullName>
        <ecNumber evidence="5 15">2.1.1.228</ecNumber>
    </recommendedName>
    <alternativeName>
        <fullName evidence="12 15">M1G-methyltransferase</fullName>
    </alternativeName>
    <alternativeName>
        <fullName evidence="13 15">tRNA [GM37] methyltransferase</fullName>
    </alternativeName>
</protein>
<keyword evidence="10 15" id="KW-0949">S-adenosyl-L-methionine</keyword>
<reference evidence="19 20" key="1">
    <citation type="journal article" date="2017" name="ISME J.">
        <title>Potential for microbial H2 and metal transformations associated with novel bacteria and archaea in deep terrestrial subsurface sediments.</title>
        <authorList>
            <person name="Hernsdorf A.W."/>
            <person name="Amano Y."/>
            <person name="Miyakawa K."/>
            <person name="Ise K."/>
            <person name="Suzuki Y."/>
            <person name="Anantharaman K."/>
            <person name="Probst A."/>
            <person name="Burstein D."/>
            <person name="Thomas B.C."/>
            <person name="Banfield J.F."/>
        </authorList>
    </citation>
    <scope>NUCLEOTIDE SEQUENCE [LARGE SCALE GENOMIC DNA]</scope>
    <source>
        <strain evidence="19">HGW-Dojkabacteria-1</strain>
    </source>
</reference>
<evidence type="ECO:0000256" key="10">
    <source>
        <dbReference type="ARBA" id="ARBA00022691"/>
    </source>
</evidence>
<comment type="function">
    <text evidence="1 15 17">Specifically methylates guanosine-37 in various tRNAs.</text>
</comment>
<evidence type="ECO:0000256" key="15">
    <source>
        <dbReference type="HAMAP-Rule" id="MF_00605"/>
    </source>
</evidence>